<comment type="caution">
    <text evidence="1">The sequence shown here is derived from an EMBL/GenBank/DDBJ whole genome shotgun (WGS) entry which is preliminary data.</text>
</comment>
<name>A0A5J9T3L7_9POAL</name>
<gene>
    <name evidence="1" type="ORF">EJB05_49058</name>
</gene>
<reference evidence="1 2" key="1">
    <citation type="journal article" date="2019" name="Sci. Rep.">
        <title>A high-quality genome of Eragrostis curvula grass provides insights into Poaceae evolution and supports new strategies to enhance forage quality.</title>
        <authorList>
            <person name="Carballo J."/>
            <person name="Santos B.A.C.M."/>
            <person name="Zappacosta D."/>
            <person name="Garbus I."/>
            <person name="Selva J.P."/>
            <person name="Gallo C.A."/>
            <person name="Diaz A."/>
            <person name="Albertini E."/>
            <person name="Caccamo M."/>
            <person name="Echenique V."/>
        </authorList>
    </citation>
    <scope>NUCLEOTIDE SEQUENCE [LARGE SCALE GENOMIC DNA]</scope>
    <source>
        <strain evidence="2">cv. Victoria</strain>
        <tissue evidence="1">Leaf</tissue>
    </source>
</reference>
<dbReference type="AlphaFoldDB" id="A0A5J9T3L7"/>
<dbReference type="EMBL" id="RWGY01000051">
    <property type="protein sequence ID" value="TVU05874.1"/>
    <property type="molecule type" value="Genomic_DNA"/>
</dbReference>
<feature type="non-terminal residue" evidence="1">
    <location>
        <position position="1"/>
    </location>
</feature>
<keyword evidence="2" id="KW-1185">Reference proteome</keyword>
<accession>A0A5J9T3L7</accession>
<organism evidence="1 2">
    <name type="scientific">Eragrostis curvula</name>
    <name type="common">weeping love grass</name>
    <dbReference type="NCBI Taxonomy" id="38414"/>
    <lineage>
        <taxon>Eukaryota</taxon>
        <taxon>Viridiplantae</taxon>
        <taxon>Streptophyta</taxon>
        <taxon>Embryophyta</taxon>
        <taxon>Tracheophyta</taxon>
        <taxon>Spermatophyta</taxon>
        <taxon>Magnoliopsida</taxon>
        <taxon>Liliopsida</taxon>
        <taxon>Poales</taxon>
        <taxon>Poaceae</taxon>
        <taxon>PACMAD clade</taxon>
        <taxon>Chloridoideae</taxon>
        <taxon>Eragrostideae</taxon>
        <taxon>Eragrostidinae</taxon>
        <taxon>Eragrostis</taxon>
    </lineage>
</organism>
<evidence type="ECO:0000313" key="2">
    <source>
        <dbReference type="Proteomes" id="UP000324897"/>
    </source>
</evidence>
<proteinExistence type="predicted"/>
<dbReference type="Proteomes" id="UP000324897">
    <property type="component" value="Unassembled WGS sequence"/>
</dbReference>
<evidence type="ECO:0000313" key="1">
    <source>
        <dbReference type="EMBL" id="TVU05874.1"/>
    </source>
</evidence>
<sequence>LAFSAHTSSGHSELGMSPTIRCLAGELPRRYPPPLQPCGHGFLLPEGSGACYPLEIFRISVSSLDLFETAARLAQKRWLSVMLRESRWCSADCSLENTRDFIEIDFAGWVIQELLSHIAPALVLASRLPRSPVSGSNMAGHEMLEFCVVRWPIIMKLFGEVSTSVW</sequence>
<protein>
    <submittedName>
        <fullName evidence="1">Uncharacterized protein</fullName>
    </submittedName>
</protein>